<evidence type="ECO:0000256" key="2">
    <source>
        <dbReference type="ARBA" id="ARBA00004709"/>
    </source>
</evidence>
<gene>
    <name evidence="8" type="primary">ispF</name>
    <name evidence="11" type="ORF">BBG48_000065</name>
</gene>
<dbReference type="EMBL" id="MBEW02000001">
    <property type="protein sequence ID" value="RDY22150.1"/>
    <property type="molecule type" value="Genomic_DNA"/>
</dbReference>
<dbReference type="InterPro" id="IPR020555">
    <property type="entry name" value="MECDP_synthase_CS"/>
</dbReference>
<dbReference type="Gene3D" id="3.30.1330.50">
    <property type="entry name" value="2-C-methyl-D-erythritol 2,4-cyclodiphosphate synthase"/>
    <property type="match status" value="1"/>
</dbReference>
<accession>A0A371INY6</accession>
<comment type="cofactor">
    <cofactor evidence="8">
        <name>a divalent metal cation</name>
        <dbReference type="ChEBI" id="CHEBI:60240"/>
    </cofactor>
    <text evidence="8">Binds 1 divalent metal cation per subunit.</text>
</comment>
<feature type="binding site" evidence="8">
    <location>
        <begin position="64"/>
        <end position="68"/>
    </location>
    <ligand>
        <name>4-CDP-2-C-methyl-D-erythritol 2-phosphate</name>
        <dbReference type="ChEBI" id="CHEBI:57919"/>
    </ligand>
</feature>
<dbReference type="STRING" id="1871336.BBG48_00365"/>
<protein>
    <recommendedName>
        <fullName evidence="4 8">2-C-methyl-D-erythritol 2,4-cyclodiphosphate synthase</fullName>
        <shortName evidence="8">MECDP-synthase</shortName>
        <shortName evidence="8">MECPP-synthase</shortName>
        <shortName evidence="8">MECPS</shortName>
        <ecNumber evidence="4 8">4.6.1.12</ecNumber>
    </recommendedName>
</protein>
<feature type="binding site" evidence="8">
    <location>
        <begin position="59"/>
        <end position="61"/>
    </location>
    <ligand>
        <name>4-CDP-2-C-methyl-D-erythritol 2-phosphate</name>
        <dbReference type="ChEBI" id="CHEBI:57919"/>
    </ligand>
</feature>
<dbReference type="Proteomes" id="UP000093352">
    <property type="component" value="Unassembled WGS sequence"/>
</dbReference>
<feature type="binding site" evidence="8">
    <location>
        <begin position="37"/>
        <end position="38"/>
    </location>
    <ligand>
        <name>4-CDP-2-C-methyl-D-erythritol 2-phosphate</name>
        <dbReference type="ChEBI" id="CHEBI:57919"/>
    </ligand>
</feature>
<evidence type="ECO:0000256" key="4">
    <source>
        <dbReference type="ARBA" id="ARBA00012579"/>
    </source>
</evidence>
<evidence type="ECO:0000256" key="8">
    <source>
        <dbReference type="HAMAP-Rule" id="MF_00107"/>
    </source>
</evidence>
<feature type="binding site" evidence="8">
    <location>
        <position position="11"/>
    </location>
    <ligand>
        <name>a divalent metal cation</name>
        <dbReference type="ChEBI" id="CHEBI:60240"/>
    </ligand>
</feature>
<feature type="binding site" evidence="8">
    <location>
        <position position="13"/>
    </location>
    <ligand>
        <name>a divalent metal cation</name>
        <dbReference type="ChEBI" id="CHEBI:60240"/>
    </ligand>
</feature>
<dbReference type="EC" id="4.6.1.12" evidence="4 8"/>
<dbReference type="InterPro" id="IPR036571">
    <property type="entry name" value="MECDP_synthase_sf"/>
</dbReference>
<dbReference type="Pfam" id="PF02542">
    <property type="entry name" value="YgbB"/>
    <property type="match status" value="1"/>
</dbReference>
<dbReference type="PANTHER" id="PTHR43181:SF1">
    <property type="entry name" value="2-C-METHYL-D-ERYTHRITOL 2,4-CYCLODIPHOSPHATE SYNTHASE, CHLOROPLASTIC"/>
    <property type="match status" value="1"/>
</dbReference>
<evidence type="ECO:0000256" key="7">
    <source>
        <dbReference type="ARBA" id="ARBA00023239"/>
    </source>
</evidence>
<evidence type="ECO:0000256" key="9">
    <source>
        <dbReference type="RuleBase" id="RU004395"/>
    </source>
</evidence>
<comment type="pathway">
    <text evidence="2 8">Isoprenoid biosynthesis; isopentenyl diphosphate biosynthesis via DXP pathway; isopentenyl diphosphate from 1-deoxy-D-xylulose 5-phosphate: step 4/6.</text>
</comment>
<comment type="catalytic activity">
    <reaction evidence="1 8 9">
        <text>4-CDP-2-C-methyl-D-erythritol 2-phosphate = 2-C-methyl-D-erythritol 2,4-cyclic diphosphate + CMP</text>
        <dbReference type="Rhea" id="RHEA:23864"/>
        <dbReference type="ChEBI" id="CHEBI:57919"/>
        <dbReference type="ChEBI" id="CHEBI:58483"/>
        <dbReference type="ChEBI" id="CHEBI:60377"/>
        <dbReference type="EC" id="4.6.1.12"/>
    </reaction>
</comment>
<feature type="binding site" evidence="8">
    <location>
        <position position="145"/>
    </location>
    <ligand>
        <name>4-CDP-2-C-methyl-D-erythritol 2-phosphate</name>
        <dbReference type="ChEBI" id="CHEBI:57919"/>
    </ligand>
</feature>
<comment type="caution">
    <text evidence="11">The sequence shown here is derived from an EMBL/GenBank/DDBJ whole genome shotgun (WGS) entry which is preliminary data.</text>
</comment>
<organism evidence="11 12">
    <name type="scientific">Criibacterium bergeronii</name>
    <dbReference type="NCBI Taxonomy" id="1871336"/>
    <lineage>
        <taxon>Bacteria</taxon>
        <taxon>Bacillati</taxon>
        <taxon>Bacillota</taxon>
        <taxon>Clostridia</taxon>
        <taxon>Peptostreptococcales</taxon>
        <taxon>Filifactoraceae</taxon>
        <taxon>Criibacterium</taxon>
    </lineage>
</organism>
<feature type="binding site" evidence="8">
    <location>
        <begin position="11"/>
        <end position="13"/>
    </location>
    <ligand>
        <name>4-CDP-2-C-methyl-D-erythritol 2-phosphate</name>
        <dbReference type="ChEBI" id="CHEBI:57919"/>
    </ligand>
</feature>
<evidence type="ECO:0000256" key="3">
    <source>
        <dbReference type="ARBA" id="ARBA00008480"/>
    </source>
</evidence>
<evidence type="ECO:0000313" key="11">
    <source>
        <dbReference type="EMBL" id="RDY22150.1"/>
    </source>
</evidence>
<dbReference type="InterPro" id="IPR003526">
    <property type="entry name" value="MECDP_synthase"/>
</dbReference>
<dbReference type="PANTHER" id="PTHR43181">
    <property type="entry name" value="2-C-METHYL-D-ERYTHRITOL 2,4-CYCLODIPHOSPHATE SYNTHASE, CHLOROPLASTIC"/>
    <property type="match status" value="1"/>
</dbReference>
<dbReference type="CDD" id="cd00554">
    <property type="entry name" value="MECDP_synthase"/>
    <property type="match status" value="1"/>
</dbReference>
<evidence type="ECO:0000256" key="6">
    <source>
        <dbReference type="ARBA" id="ARBA00023229"/>
    </source>
</evidence>
<comment type="subunit">
    <text evidence="8">Homotrimer.</text>
</comment>
<keyword evidence="7 8" id="KW-0456">Lyase</keyword>
<dbReference type="RefSeq" id="WP_068911440.1">
    <property type="nucleotide sequence ID" value="NZ_MBEW02000001.1"/>
</dbReference>
<comment type="caution">
    <text evidence="8">Lacks conserved residue(s) required for the propagation of feature annotation.</text>
</comment>
<dbReference type="GO" id="GO:0016114">
    <property type="term" value="P:terpenoid biosynthetic process"/>
    <property type="evidence" value="ECO:0007669"/>
    <property type="project" value="InterPro"/>
</dbReference>
<evidence type="ECO:0000313" key="12">
    <source>
        <dbReference type="Proteomes" id="UP000093352"/>
    </source>
</evidence>
<keyword evidence="12" id="KW-1185">Reference proteome</keyword>
<feature type="binding site" evidence="8">
    <location>
        <position position="142"/>
    </location>
    <ligand>
        <name>4-CDP-2-C-methyl-D-erythritol 2-phosphate</name>
        <dbReference type="ChEBI" id="CHEBI:57919"/>
    </ligand>
</feature>
<dbReference type="PROSITE" id="PS01350">
    <property type="entry name" value="ISPF"/>
    <property type="match status" value="1"/>
</dbReference>
<feature type="domain" description="2-C-methyl-D-erythritol 2,4-cyclodiphosphate synthase" evidence="10">
    <location>
        <begin position="4"/>
        <end position="157"/>
    </location>
</feature>
<feature type="binding site" evidence="8">
    <location>
        <begin position="135"/>
        <end position="138"/>
    </location>
    <ligand>
        <name>4-CDP-2-C-methyl-D-erythritol 2-phosphate</name>
        <dbReference type="ChEBI" id="CHEBI:57919"/>
    </ligand>
</feature>
<dbReference type="NCBIfam" id="TIGR00151">
    <property type="entry name" value="ispF"/>
    <property type="match status" value="1"/>
</dbReference>
<feature type="site" description="Transition state stabilizer" evidence="8">
    <location>
        <position position="37"/>
    </location>
</feature>
<dbReference type="GO" id="GO:0046872">
    <property type="term" value="F:metal ion binding"/>
    <property type="evidence" value="ECO:0007669"/>
    <property type="project" value="UniProtKB-KW"/>
</dbReference>
<feature type="binding site" evidence="8">
    <location>
        <position position="45"/>
    </location>
    <ligand>
        <name>a divalent metal cation</name>
        <dbReference type="ChEBI" id="CHEBI:60240"/>
    </ligand>
</feature>
<evidence type="ECO:0000256" key="1">
    <source>
        <dbReference type="ARBA" id="ARBA00000200"/>
    </source>
</evidence>
<dbReference type="GO" id="GO:0008685">
    <property type="term" value="F:2-C-methyl-D-erythritol 2,4-cyclodiphosphate synthase activity"/>
    <property type="evidence" value="ECO:0007669"/>
    <property type="project" value="UniProtKB-UniRule"/>
</dbReference>
<dbReference type="SUPFAM" id="SSF69765">
    <property type="entry name" value="IpsF-like"/>
    <property type="match status" value="1"/>
</dbReference>
<comment type="similarity">
    <text evidence="3 8 9">Belongs to the IspF family.</text>
</comment>
<comment type="function">
    <text evidence="8">Involved in the biosynthesis of isopentenyl diphosphate (IPP) and dimethylallyl diphosphate (DMAPP), two major building blocks of isoprenoid compounds. Catalyzes the conversion of 4-diphosphocytidyl-2-C-methyl-D-erythritol 2-phosphate (CDP-ME2P) to 2-C-methyl-D-erythritol 2,4-cyclodiphosphate (ME-CPP) with a corresponding release of cytidine 5-monophosphate (CMP).</text>
</comment>
<proteinExistence type="inferred from homology"/>
<reference evidence="11 12" key="1">
    <citation type="journal article" date="2016" name="Genome Announc.">
        <title>Draft Genome Sequence of Criibacterium bergeronii gen. nov., sp. nov., Strain CCRI-22567T, Isolated from a Vaginal Sample from a Woman with Bacterial Vaginosis.</title>
        <authorList>
            <person name="Maheux A.F."/>
            <person name="Berube E."/>
            <person name="Boudreau D.K."/>
            <person name="Raymond F."/>
            <person name="Corbeil J."/>
            <person name="Roy P.H."/>
            <person name="Boissinot M."/>
            <person name="Omar R.F."/>
        </authorList>
    </citation>
    <scope>NUCLEOTIDE SEQUENCE [LARGE SCALE GENOMIC DNA]</scope>
    <source>
        <strain evidence="11 12">CCRI-22567</strain>
    </source>
</reference>
<dbReference type="AlphaFoldDB" id="A0A371INY6"/>
<dbReference type="FunFam" id="3.30.1330.50:FF:000001">
    <property type="entry name" value="2-C-methyl-D-erythritol 2,4-cyclodiphosphate synthase"/>
    <property type="match status" value="1"/>
</dbReference>
<evidence type="ECO:0000259" key="10">
    <source>
        <dbReference type="Pfam" id="PF02542"/>
    </source>
</evidence>
<sequence length="160" mass="17324">MTNLRIGVGYDVHKLVAGRDLIIGGQKIPYEKGLEGHSDADVLVHAIIDSLLGAASLGDIGVLFPDTDAAYKNADSLELLKKVNELIIEKGYSIVNIDSIVIAQEPKLKPHIEDMRKKISKNLGTEIENISIKATTTEHLGFEGKKEGIAAHATCLLEKN</sequence>
<dbReference type="GO" id="GO:0019288">
    <property type="term" value="P:isopentenyl diphosphate biosynthetic process, methylerythritol 4-phosphate pathway"/>
    <property type="evidence" value="ECO:0007669"/>
    <property type="project" value="UniProtKB-UniRule"/>
</dbReference>
<dbReference type="HAMAP" id="MF_00107">
    <property type="entry name" value="IspF"/>
    <property type="match status" value="1"/>
</dbReference>
<dbReference type="UniPathway" id="UPA00056">
    <property type="reaction ID" value="UER00095"/>
</dbReference>
<keyword evidence="5 8" id="KW-0479">Metal-binding</keyword>
<keyword evidence="6 8" id="KW-0414">Isoprene biosynthesis</keyword>
<name>A0A371INY6_9FIRM</name>
<feature type="site" description="Transition state stabilizer" evidence="8">
    <location>
        <position position="136"/>
    </location>
</feature>
<evidence type="ECO:0000256" key="5">
    <source>
        <dbReference type="ARBA" id="ARBA00022723"/>
    </source>
</evidence>